<organism evidence="5 6">
    <name type="scientific">Tessaracoccus lubricantis</name>
    <dbReference type="NCBI Taxonomy" id="545543"/>
    <lineage>
        <taxon>Bacteria</taxon>
        <taxon>Bacillati</taxon>
        <taxon>Actinomycetota</taxon>
        <taxon>Actinomycetes</taxon>
        <taxon>Propionibacteriales</taxon>
        <taxon>Propionibacteriaceae</taxon>
        <taxon>Tessaracoccus</taxon>
    </lineage>
</organism>
<dbReference type="InterPro" id="IPR001362">
    <property type="entry name" value="Glyco_hydro_32"/>
</dbReference>
<dbReference type="SUPFAM" id="SSF75005">
    <property type="entry name" value="Arabinanase/levansucrase/invertase"/>
    <property type="match status" value="1"/>
</dbReference>
<evidence type="ECO:0000313" key="5">
    <source>
        <dbReference type="EMBL" id="GAA4890459.1"/>
    </source>
</evidence>
<dbReference type="SMART" id="SM00640">
    <property type="entry name" value="Glyco_32"/>
    <property type="match status" value="1"/>
</dbReference>
<comment type="caution">
    <text evidence="5">The sequence shown here is derived from an EMBL/GenBank/DDBJ whole genome shotgun (WGS) entry which is preliminary data.</text>
</comment>
<keyword evidence="3" id="KW-0326">Glycosidase</keyword>
<reference evidence="6" key="1">
    <citation type="journal article" date="2019" name="Int. J. Syst. Evol. Microbiol.">
        <title>The Global Catalogue of Microorganisms (GCM) 10K type strain sequencing project: providing services to taxonomists for standard genome sequencing and annotation.</title>
        <authorList>
            <consortium name="The Broad Institute Genomics Platform"/>
            <consortium name="The Broad Institute Genome Sequencing Center for Infectious Disease"/>
            <person name="Wu L."/>
            <person name="Ma J."/>
        </authorList>
    </citation>
    <scope>NUCLEOTIDE SEQUENCE [LARGE SCALE GENOMIC DNA]</scope>
    <source>
        <strain evidence="6">JCM 19125</strain>
    </source>
</reference>
<sequence length="441" mass="47808">MHRDTPQFRPSLHFTPERNWMNDPNGLVLHKGTYHLFFQHNPQGRTWGNIGWGHATSTDLLTWHELPVAIPATDTEMAFSGSVVWDRDNTSGLGAGSEGPLVAFFTSAYPAGNPTRPGQQAQSIAYSLDDGATWARHAGNPVLERGSENFRDPKVFRHEQSGRWVMATVEAAGRQVLFHSSENLLDWRFESAFGPVGEEGVLWECPDLVELPVDGGGTRWVLVLSTNPGGFSGGSGMRYFVGSFDGHQFVADGDPRWLDYGPDFYAAVSFHGAGSTFIGWMSNWAYANQTPTFPWQSAMSVPRRLSLTPVGDGLVVRQEPVLPEVMPEGVTRAAIELSAGEEVVLVTGNGDAPSRCVIRRLEDGSLVVDRSEADPHGVHRAIVATPPIPLPDGPATGWLIEDHGLIELFLAEGTVAVTMQTFPHAGPVRVVTEPDAVAAAG</sequence>
<protein>
    <submittedName>
        <fullName evidence="5">Glycoside hydrolase family 32 protein</fullName>
    </submittedName>
</protein>
<evidence type="ECO:0000256" key="3">
    <source>
        <dbReference type="ARBA" id="ARBA00023295"/>
    </source>
</evidence>
<dbReference type="PANTHER" id="PTHR42800:SF1">
    <property type="entry name" value="EXOINULINASE INUD (AFU_ORTHOLOGUE AFUA_5G00480)"/>
    <property type="match status" value="1"/>
</dbReference>
<keyword evidence="6" id="KW-1185">Reference proteome</keyword>
<evidence type="ECO:0000313" key="6">
    <source>
        <dbReference type="Proteomes" id="UP001501521"/>
    </source>
</evidence>
<dbReference type="Pfam" id="PF00251">
    <property type="entry name" value="Glyco_hydro_32N"/>
    <property type="match status" value="1"/>
</dbReference>
<dbReference type="PROSITE" id="PS00609">
    <property type="entry name" value="GLYCOSYL_HYDROL_F32"/>
    <property type="match status" value="1"/>
</dbReference>
<dbReference type="InterPro" id="IPR013148">
    <property type="entry name" value="Glyco_hydro_32_N"/>
</dbReference>
<feature type="domain" description="Glycosyl hydrolase family 32 N-terminal" evidence="4">
    <location>
        <begin position="13"/>
        <end position="312"/>
    </location>
</feature>
<evidence type="ECO:0000259" key="4">
    <source>
        <dbReference type="Pfam" id="PF00251"/>
    </source>
</evidence>
<comment type="similarity">
    <text evidence="1">Belongs to the glycosyl hydrolase 32 family.</text>
</comment>
<proteinExistence type="inferred from homology"/>
<dbReference type="InterPro" id="IPR018053">
    <property type="entry name" value="Glyco_hydro_32_AS"/>
</dbReference>
<keyword evidence="2 5" id="KW-0378">Hydrolase</keyword>
<dbReference type="CDD" id="cd18622">
    <property type="entry name" value="GH32_Inu-like"/>
    <property type="match status" value="1"/>
</dbReference>
<dbReference type="Proteomes" id="UP001501521">
    <property type="component" value="Unassembled WGS sequence"/>
</dbReference>
<dbReference type="InterPro" id="IPR023296">
    <property type="entry name" value="Glyco_hydro_beta-prop_sf"/>
</dbReference>
<dbReference type="Gene3D" id="2.115.10.20">
    <property type="entry name" value="Glycosyl hydrolase domain, family 43"/>
    <property type="match status" value="1"/>
</dbReference>
<name>A0ABP9EZX0_9ACTN</name>
<accession>A0ABP9EZX0</accession>
<dbReference type="GO" id="GO:0016787">
    <property type="term" value="F:hydrolase activity"/>
    <property type="evidence" value="ECO:0007669"/>
    <property type="project" value="UniProtKB-KW"/>
</dbReference>
<gene>
    <name evidence="5" type="ORF">GCM10025789_03710</name>
</gene>
<evidence type="ECO:0000256" key="1">
    <source>
        <dbReference type="ARBA" id="ARBA00009902"/>
    </source>
</evidence>
<dbReference type="PANTHER" id="PTHR42800">
    <property type="entry name" value="EXOINULINASE INUD (AFU_ORTHOLOGUE AFUA_5G00480)"/>
    <property type="match status" value="1"/>
</dbReference>
<dbReference type="RefSeq" id="WP_345578118.1">
    <property type="nucleotide sequence ID" value="NZ_BAABLV010000006.1"/>
</dbReference>
<dbReference type="InterPro" id="IPR013320">
    <property type="entry name" value="ConA-like_dom_sf"/>
</dbReference>
<evidence type="ECO:0000256" key="2">
    <source>
        <dbReference type="ARBA" id="ARBA00022801"/>
    </source>
</evidence>
<dbReference type="SUPFAM" id="SSF49899">
    <property type="entry name" value="Concanavalin A-like lectins/glucanases"/>
    <property type="match status" value="1"/>
</dbReference>
<dbReference type="EMBL" id="BAABLV010000006">
    <property type="protein sequence ID" value="GAA4890459.1"/>
    <property type="molecule type" value="Genomic_DNA"/>
</dbReference>